<feature type="compositionally biased region" description="Low complexity" evidence="1">
    <location>
        <begin position="144"/>
        <end position="153"/>
    </location>
</feature>
<evidence type="ECO:0000256" key="1">
    <source>
        <dbReference type="SAM" id="MobiDB-lite"/>
    </source>
</evidence>
<keyword evidence="3" id="KW-1185">Reference proteome</keyword>
<name>A0A4P9YYZ4_9FUNG</name>
<feature type="compositionally biased region" description="Low complexity" evidence="1">
    <location>
        <begin position="75"/>
        <end position="93"/>
    </location>
</feature>
<dbReference type="AlphaFoldDB" id="A0A4P9YYZ4"/>
<reference evidence="3" key="1">
    <citation type="journal article" date="2018" name="Nat. Microbiol.">
        <title>Leveraging single-cell genomics to expand the fungal tree of life.</title>
        <authorList>
            <person name="Ahrendt S.R."/>
            <person name="Quandt C.A."/>
            <person name="Ciobanu D."/>
            <person name="Clum A."/>
            <person name="Salamov A."/>
            <person name="Andreopoulos B."/>
            <person name="Cheng J.F."/>
            <person name="Woyke T."/>
            <person name="Pelin A."/>
            <person name="Henrissat B."/>
            <person name="Reynolds N.K."/>
            <person name="Benny G.L."/>
            <person name="Smith M.E."/>
            <person name="James T.Y."/>
            <person name="Grigoriev I.V."/>
        </authorList>
    </citation>
    <scope>NUCLEOTIDE SEQUENCE [LARGE SCALE GENOMIC DNA]</scope>
    <source>
        <strain evidence="3">Benny S71-1</strain>
    </source>
</reference>
<sequence length="214" mass="22112">MPAMPPAVSTPIQMGKGVTPSSIATSAATAAAATAAGKKDASDSMLTSIIDKVKHMRIAPSSVLDGKHARRPATEEAATTATTATGNVKPTTGGTVGKDGVKRYTAKSSRAAKHYDTQTGSSMARVRGTSSSSPKTEADDDATADNASESADSSVKHEQLRQILDRLREHADQTMDARAEIEYGEEAAAAAADEENKQKRDDDGNAHSVAAGQS</sequence>
<gene>
    <name evidence="2" type="ORF">SYNPS1DRAFT_28971</name>
</gene>
<feature type="compositionally biased region" description="Polar residues" evidence="1">
    <location>
        <begin position="117"/>
        <end position="135"/>
    </location>
</feature>
<dbReference type="OrthoDB" id="10627503at2759"/>
<organism evidence="2 3">
    <name type="scientific">Syncephalis pseudoplumigaleata</name>
    <dbReference type="NCBI Taxonomy" id="1712513"/>
    <lineage>
        <taxon>Eukaryota</taxon>
        <taxon>Fungi</taxon>
        <taxon>Fungi incertae sedis</taxon>
        <taxon>Zoopagomycota</taxon>
        <taxon>Zoopagomycotina</taxon>
        <taxon>Zoopagomycetes</taxon>
        <taxon>Zoopagales</taxon>
        <taxon>Piptocephalidaceae</taxon>
        <taxon>Syncephalis</taxon>
    </lineage>
</organism>
<protein>
    <submittedName>
        <fullName evidence="2">Uncharacterized protein</fullName>
    </submittedName>
</protein>
<feature type="compositionally biased region" description="Basic and acidic residues" evidence="1">
    <location>
        <begin position="194"/>
        <end position="205"/>
    </location>
</feature>
<dbReference type="Proteomes" id="UP000278143">
    <property type="component" value="Unassembled WGS sequence"/>
</dbReference>
<proteinExistence type="predicted"/>
<feature type="region of interest" description="Disordered" evidence="1">
    <location>
        <begin position="57"/>
        <end position="214"/>
    </location>
</feature>
<feature type="compositionally biased region" description="Basic and acidic residues" evidence="1">
    <location>
        <begin position="154"/>
        <end position="181"/>
    </location>
</feature>
<dbReference type="EMBL" id="KZ989808">
    <property type="protein sequence ID" value="RKP25294.1"/>
    <property type="molecule type" value="Genomic_DNA"/>
</dbReference>
<evidence type="ECO:0000313" key="3">
    <source>
        <dbReference type="Proteomes" id="UP000278143"/>
    </source>
</evidence>
<accession>A0A4P9YYZ4</accession>
<evidence type="ECO:0000313" key="2">
    <source>
        <dbReference type="EMBL" id="RKP25294.1"/>
    </source>
</evidence>